<evidence type="ECO:0000313" key="1">
    <source>
        <dbReference type="EMBL" id="KAJ8937130.1"/>
    </source>
</evidence>
<keyword evidence="2" id="KW-1185">Reference proteome</keyword>
<name>A0AAV8XF07_9CUCU</name>
<proteinExistence type="predicted"/>
<accession>A0AAV8XF07</accession>
<gene>
    <name evidence="1" type="ORF">NQ318_000625</name>
</gene>
<dbReference type="InterPro" id="IPR036397">
    <property type="entry name" value="RNaseH_sf"/>
</dbReference>
<dbReference type="AlphaFoldDB" id="A0AAV8XF07"/>
<dbReference type="PANTHER" id="PTHR47326:SF1">
    <property type="entry name" value="HTH PSQ-TYPE DOMAIN-CONTAINING PROTEIN"/>
    <property type="match status" value="1"/>
</dbReference>
<sequence>MAQKNSRLQAKSINVDIQSATRCPITNCLSTESRTDNELMWDSAIYLRLLRDELPKLLENLPLQLRLNMRFQHDGAPPHRARRVQQYLNYVYPDKWIGINVPIEWPPKSPDLTPLDFCIWGTLKNEVYKTPTSNLEHLKDKIRSACENISRYMLIKASMRERKVHLTAPQIKPRKRFCDNFFHSLDIVPRQLWDTLYNNYDVCGYRYKSGKGHKDK</sequence>
<organism evidence="1 2">
    <name type="scientific">Aromia moschata</name>
    <dbReference type="NCBI Taxonomy" id="1265417"/>
    <lineage>
        <taxon>Eukaryota</taxon>
        <taxon>Metazoa</taxon>
        <taxon>Ecdysozoa</taxon>
        <taxon>Arthropoda</taxon>
        <taxon>Hexapoda</taxon>
        <taxon>Insecta</taxon>
        <taxon>Pterygota</taxon>
        <taxon>Neoptera</taxon>
        <taxon>Endopterygota</taxon>
        <taxon>Coleoptera</taxon>
        <taxon>Polyphaga</taxon>
        <taxon>Cucujiformia</taxon>
        <taxon>Chrysomeloidea</taxon>
        <taxon>Cerambycidae</taxon>
        <taxon>Cerambycinae</taxon>
        <taxon>Callichromatini</taxon>
        <taxon>Aromia</taxon>
    </lineage>
</organism>
<dbReference type="Gene3D" id="3.30.420.10">
    <property type="entry name" value="Ribonuclease H-like superfamily/Ribonuclease H"/>
    <property type="match status" value="1"/>
</dbReference>
<evidence type="ECO:0000313" key="2">
    <source>
        <dbReference type="Proteomes" id="UP001162162"/>
    </source>
</evidence>
<dbReference type="Proteomes" id="UP001162162">
    <property type="component" value="Unassembled WGS sequence"/>
</dbReference>
<dbReference type="PANTHER" id="PTHR47326">
    <property type="entry name" value="TRANSPOSABLE ELEMENT TC3 TRANSPOSASE-LIKE PROTEIN"/>
    <property type="match status" value="1"/>
</dbReference>
<comment type="caution">
    <text evidence="1">The sequence shown here is derived from an EMBL/GenBank/DDBJ whole genome shotgun (WGS) entry which is preliminary data.</text>
</comment>
<reference evidence="1" key="1">
    <citation type="journal article" date="2023" name="Insect Mol. Biol.">
        <title>Genome sequencing provides insights into the evolution of gene families encoding plant cell wall-degrading enzymes in longhorned beetles.</title>
        <authorList>
            <person name="Shin N.R."/>
            <person name="Okamura Y."/>
            <person name="Kirsch R."/>
            <person name="Pauchet Y."/>
        </authorList>
    </citation>
    <scope>NUCLEOTIDE SEQUENCE</scope>
    <source>
        <strain evidence="1">AMC_N1</strain>
    </source>
</reference>
<protein>
    <submittedName>
        <fullName evidence="1">Uncharacterized protein</fullName>
    </submittedName>
</protein>
<dbReference type="EMBL" id="JAPWTK010000680">
    <property type="protein sequence ID" value="KAJ8937130.1"/>
    <property type="molecule type" value="Genomic_DNA"/>
</dbReference>
<dbReference type="GO" id="GO:0003676">
    <property type="term" value="F:nucleic acid binding"/>
    <property type="evidence" value="ECO:0007669"/>
    <property type="project" value="InterPro"/>
</dbReference>